<name>A0ABV1MYC8_9BACI</name>
<sequence length="96" mass="11181">MFEPLKLNNFIVFYMALFVYRGYKSILDQLALKAQQERSDEDNQLCFGIIASGIGFVLAQRTPFRLCDIRQARGKRQLGVKINHCLLIHLNLYIFL</sequence>
<evidence type="ECO:0000313" key="2">
    <source>
        <dbReference type="Proteomes" id="UP001478862"/>
    </source>
</evidence>
<protein>
    <submittedName>
        <fullName evidence="1">Uncharacterized protein</fullName>
    </submittedName>
</protein>
<dbReference type="Proteomes" id="UP001478862">
    <property type="component" value="Unassembled WGS sequence"/>
</dbReference>
<dbReference type="EMBL" id="JBEGDG010000027">
    <property type="protein sequence ID" value="MEQ6357466.1"/>
    <property type="molecule type" value="Genomic_DNA"/>
</dbReference>
<dbReference type="RefSeq" id="WP_349661804.1">
    <property type="nucleotide sequence ID" value="NZ_JBEGDG010000027.1"/>
</dbReference>
<proteinExistence type="predicted"/>
<keyword evidence="2" id="KW-1185">Reference proteome</keyword>
<accession>A0ABV1MYC8</accession>
<organism evidence="1 2">
    <name type="scientific">Lysinibacillus zambalensis</name>
    <dbReference type="NCBI Taxonomy" id="3160866"/>
    <lineage>
        <taxon>Bacteria</taxon>
        <taxon>Bacillati</taxon>
        <taxon>Bacillota</taxon>
        <taxon>Bacilli</taxon>
        <taxon>Bacillales</taxon>
        <taxon>Bacillaceae</taxon>
        <taxon>Lysinibacillus</taxon>
    </lineage>
</organism>
<reference evidence="1 2" key="1">
    <citation type="submission" date="2024-06" db="EMBL/GenBank/DDBJ databases">
        <title>Lysinibacillus zambalefons sp. nov., a Novel Firmicute Isolated from the Poon Bato Zambales Hyperalkaline Spring.</title>
        <authorList>
            <person name="Aja J.A."/>
            <person name="Lazaro J.E.H."/>
            <person name="Llorin L.D."/>
            <person name="Lim K.R."/>
            <person name="Teodosio J."/>
            <person name="Dalisay D.S."/>
        </authorList>
    </citation>
    <scope>NUCLEOTIDE SEQUENCE [LARGE SCALE GENOMIC DNA]</scope>
    <source>
        <strain evidence="1 2">M3</strain>
    </source>
</reference>
<comment type="caution">
    <text evidence="1">The sequence shown here is derived from an EMBL/GenBank/DDBJ whole genome shotgun (WGS) entry which is preliminary data.</text>
</comment>
<gene>
    <name evidence="1" type="ORF">ABNX05_22950</name>
</gene>
<evidence type="ECO:0000313" key="1">
    <source>
        <dbReference type="EMBL" id="MEQ6357466.1"/>
    </source>
</evidence>